<comment type="caution">
    <text evidence="2">The sequence shown here is derived from an EMBL/GenBank/DDBJ whole genome shotgun (WGS) entry which is preliminary data.</text>
</comment>
<organism evidence="2 3">
    <name type="scientific">Rotaria sordida</name>
    <dbReference type="NCBI Taxonomy" id="392033"/>
    <lineage>
        <taxon>Eukaryota</taxon>
        <taxon>Metazoa</taxon>
        <taxon>Spiralia</taxon>
        <taxon>Gnathifera</taxon>
        <taxon>Rotifera</taxon>
        <taxon>Eurotatoria</taxon>
        <taxon>Bdelloidea</taxon>
        <taxon>Philodinida</taxon>
        <taxon>Philodinidae</taxon>
        <taxon>Rotaria</taxon>
    </lineage>
</organism>
<dbReference type="Pfam" id="PF03596">
    <property type="entry name" value="Cad"/>
    <property type="match status" value="2"/>
</dbReference>
<reference evidence="2" key="1">
    <citation type="submission" date="2021-02" db="EMBL/GenBank/DDBJ databases">
        <authorList>
            <person name="Nowell W R."/>
        </authorList>
    </citation>
    <scope>NUCLEOTIDE SEQUENCE</scope>
</reference>
<feature type="transmembrane region" description="Helical" evidence="1">
    <location>
        <begin position="226"/>
        <end position="248"/>
    </location>
</feature>
<evidence type="ECO:0000256" key="1">
    <source>
        <dbReference type="SAM" id="Phobius"/>
    </source>
</evidence>
<dbReference type="InterPro" id="IPR004676">
    <property type="entry name" value="Cd-R_transporter"/>
</dbReference>
<keyword evidence="1" id="KW-0812">Transmembrane</keyword>
<feature type="transmembrane region" description="Helical" evidence="1">
    <location>
        <begin position="72"/>
        <end position="90"/>
    </location>
</feature>
<evidence type="ECO:0000313" key="2">
    <source>
        <dbReference type="EMBL" id="CAF3871189.1"/>
    </source>
</evidence>
<keyword evidence="1" id="KW-1133">Transmembrane helix</keyword>
<gene>
    <name evidence="2" type="ORF">OTI717_LOCUS22236</name>
</gene>
<evidence type="ECO:0000313" key="3">
    <source>
        <dbReference type="Proteomes" id="UP000663823"/>
    </source>
</evidence>
<keyword evidence="1" id="KW-0472">Membrane</keyword>
<feature type="transmembrane region" description="Helical" evidence="1">
    <location>
        <begin position="96"/>
        <end position="113"/>
    </location>
</feature>
<proteinExistence type="predicted"/>
<evidence type="ECO:0008006" key="4">
    <source>
        <dbReference type="Google" id="ProtNLM"/>
    </source>
</evidence>
<dbReference type="AlphaFoldDB" id="A0A819FNK8"/>
<dbReference type="Proteomes" id="UP000663823">
    <property type="component" value="Unassembled WGS sequence"/>
</dbReference>
<dbReference type="EMBL" id="CAJOAX010003753">
    <property type="protein sequence ID" value="CAF3871189.1"/>
    <property type="molecule type" value="Genomic_DNA"/>
</dbReference>
<accession>A0A819FNK8</accession>
<sequence length="298" mass="34849">MNQTYLYRFRLSTWEMDMNEKENNHLGKLIVTALISYIVTNADDLIILMNFFTEASIGNSKMKVRHIFLGQYLGFFILLSISLIGYFISFVLPIEMLGFLGFVPIYLGLRELIKILIDLYRNRHGTIDDILPSDPISTVQLEIVRYRNQSNGNIIFEIKKEDQQEVEENNPINLSKIDRMKLNIFKCFNHIFTVETLKVTSITVANSGDNIAIYTPLFAQAYRWQIIVYIIIFLLMVFIWLIISYYFINYQPILNLAQKYARYIVPIVFIAIGIYIIITSNCFPWLIKAIQTRNFQNG</sequence>
<name>A0A819FNK8_9BILA</name>
<feature type="transmembrane region" description="Helical" evidence="1">
    <location>
        <begin position="260"/>
        <end position="287"/>
    </location>
</feature>
<protein>
    <recommendedName>
        <fullName evidence="4">Cadmium resistance transporter</fullName>
    </recommendedName>
</protein>